<gene>
    <name evidence="2" type="ORF">K7432_014079</name>
</gene>
<dbReference type="SUPFAM" id="SSF51182">
    <property type="entry name" value="RmlC-like cupins"/>
    <property type="match status" value="2"/>
</dbReference>
<dbReference type="Pfam" id="PF12973">
    <property type="entry name" value="Cupin_7"/>
    <property type="match status" value="1"/>
</dbReference>
<sequence length="247" mass="27736">MELRSDLATPQFLNFQNEGWVSSPVKGVDRLMLDRKGDEIARATTIVRFQDGLTFPQHCHGGGEELLVLSGSFSDSLTGSAYAGTYVRHPIGSSHAPWANSDTITGEPCHILVKLHFMSDIHETQSLVIDSEKMNTMKVPTENPGIETCLLYENDTTKERVWVEWWNGTMSNLPTKSSYGIGEYFEKRSTGGIEILILEGELMIDSKVYGKWSWIRVPSQWLTENIHTVLSTTDKGSKFWVKTGHLP</sequence>
<dbReference type="Proteomes" id="UP001479436">
    <property type="component" value="Unassembled WGS sequence"/>
</dbReference>
<evidence type="ECO:0000313" key="3">
    <source>
        <dbReference type="Proteomes" id="UP001479436"/>
    </source>
</evidence>
<dbReference type="InterPro" id="IPR025979">
    <property type="entry name" value="ChrR-like_cupin_dom"/>
</dbReference>
<accession>A0ABR2WI54</accession>
<reference evidence="2 3" key="1">
    <citation type="submission" date="2023-04" db="EMBL/GenBank/DDBJ databases">
        <title>Genome of Basidiobolus ranarum AG-B5.</title>
        <authorList>
            <person name="Stajich J.E."/>
            <person name="Carter-House D."/>
            <person name="Gryganskyi A."/>
        </authorList>
    </citation>
    <scope>NUCLEOTIDE SEQUENCE [LARGE SCALE GENOMIC DNA]</scope>
    <source>
        <strain evidence="2 3">AG-B5</strain>
    </source>
</reference>
<evidence type="ECO:0000259" key="1">
    <source>
        <dbReference type="Pfam" id="PF12973"/>
    </source>
</evidence>
<feature type="domain" description="ChrR-like cupin" evidence="1">
    <location>
        <begin position="13"/>
        <end position="103"/>
    </location>
</feature>
<dbReference type="CDD" id="cd20303">
    <property type="entry name" value="cupin_ChrR_1"/>
    <property type="match status" value="1"/>
</dbReference>
<comment type="caution">
    <text evidence="2">The sequence shown here is derived from an EMBL/GenBank/DDBJ whole genome shotgun (WGS) entry which is preliminary data.</text>
</comment>
<dbReference type="Gene3D" id="2.60.120.10">
    <property type="entry name" value="Jelly Rolls"/>
    <property type="match status" value="1"/>
</dbReference>
<name>A0ABR2WI54_9FUNG</name>
<dbReference type="InterPro" id="IPR011051">
    <property type="entry name" value="RmlC_Cupin_sf"/>
</dbReference>
<organism evidence="2 3">
    <name type="scientific">Basidiobolus ranarum</name>
    <dbReference type="NCBI Taxonomy" id="34480"/>
    <lineage>
        <taxon>Eukaryota</taxon>
        <taxon>Fungi</taxon>
        <taxon>Fungi incertae sedis</taxon>
        <taxon>Zoopagomycota</taxon>
        <taxon>Entomophthoromycotina</taxon>
        <taxon>Basidiobolomycetes</taxon>
        <taxon>Basidiobolales</taxon>
        <taxon>Basidiobolaceae</taxon>
        <taxon>Basidiobolus</taxon>
    </lineage>
</organism>
<proteinExistence type="predicted"/>
<keyword evidence="3" id="KW-1185">Reference proteome</keyword>
<evidence type="ECO:0000313" key="2">
    <source>
        <dbReference type="EMBL" id="KAK9761194.1"/>
    </source>
</evidence>
<protein>
    <recommendedName>
        <fullName evidence="1">ChrR-like cupin domain-containing protein</fullName>
    </recommendedName>
</protein>
<dbReference type="InterPro" id="IPR014710">
    <property type="entry name" value="RmlC-like_jellyroll"/>
</dbReference>
<dbReference type="EMBL" id="JASJQH010001510">
    <property type="protein sequence ID" value="KAK9761194.1"/>
    <property type="molecule type" value="Genomic_DNA"/>
</dbReference>